<dbReference type="STRING" id="224129.A0A1W4XRF9"/>
<protein>
    <submittedName>
        <fullName evidence="5">Nuclear distribution protein nudF</fullName>
    </submittedName>
</protein>
<evidence type="ECO:0000313" key="5">
    <source>
        <dbReference type="RefSeq" id="XP_018335073.1"/>
    </source>
</evidence>
<keyword evidence="4" id="KW-1185">Reference proteome</keyword>
<keyword evidence="2" id="KW-0677">Repeat</keyword>
<dbReference type="KEGG" id="apln:108743967"/>
<dbReference type="Gene3D" id="2.130.10.10">
    <property type="entry name" value="YVTN repeat-like/Quinoprotein amine dehydrogenase"/>
    <property type="match status" value="1"/>
</dbReference>
<dbReference type="InterPro" id="IPR019775">
    <property type="entry name" value="WD40_repeat_CS"/>
</dbReference>
<gene>
    <name evidence="5" type="primary">LOC108743967</name>
</gene>
<dbReference type="InParanoid" id="A0A1W4XRF9"/>
<dbReference type="PROSITE" id="PS50294">
    <property type="entry name" value="WD_REPEATS_REGION"/>
    <property type="match status" value="1"/>
</dbReference>
<dbReference type="PROSITE" id="PS00678">
    <property type="entry name" value="WD_REPEATS_1"/>
    <property type="match status" value="1"/>
</dbReference>
<keyword evidence="1 3" id="KW-0853">WD repeat</keyword>
<dbReference type="InterPro" id="IPR015943">
    <property type="entry name" value="WD40/YVTN_repeat-like_dom_sf"/>
</dbReference>
<dbReference type="PANTHER" id="PTHR22847">
    <property type="entry name" value="WD40 REPEAT PROTEIN"/>
    <property type="match status" value="1"/>
</dbReference>
<reference evidence="5" key="1">
    <citation type="submission" date="2025-08" db="UniProtKB">
        <authorList>
            <consortium name="RefSeq"/>
        </authorList>
    </citation>
    <scope>IDENTIFICATION</scope>
    <source>
        <tissue evidence="5">Entire body</tissue>
    </source>
</reference>
<dbReference type="Pfam" id="PF00400">
    <property type="entry name" value="WD40"/>
    <property type="match status" value="1"/>
</dbReference>
<organism evidence="4 5">
    <name type="scientific">Agrilus planipennis</name>
    <name type="common">Emerald ash borer</name>
    <name type="synonym">Agrilus marcopoli</name>
    <dbReference type="NCBI Taxonomy" id="224129"/>
    <lineage>
        <taxon>Eukaryota</taxon>
        <taxon>Metazoa</taxon>
        <taxon>Ecdysozoa</taxon>
        <taxon>Arthropoda</taxon>
        <taxon>Hexapoda</taxon>
        <taxon>Insecta</taxon>
        <taxon>Pterygota</taxon>
        <taxon>Neoptera</taxon>
        <taxon>Endopterygota</taxon>
        <taxon>Coleoptera</taxon>
        <taxon>Polyphaga</taxon>
        <taxon>Elateriformia</taxon>
        <taxon>Buprestoidea</taxon>
        <taxon>Buprestidae</taxon>
        <taxon>Agrilinae</taxon>
        <taxon>Agrilus</taxon>
    </lineage>
</organism>
<evidence type="ECO:0000256" key="2">
    <source>
        <dbReference type="ARBA" id="ARBA00022737"/>
    </source>
</evidence>
<proteinExistence type="predicted"/>
<dbReference type="SMART" id="SM00320">
    <property type="entry name" value="WD40"/>
    <property type="match status" value="1"/>
</dbReference>
<evidence type="ECO:0000256" key="1">
    <source>
        <dbReference type="ARBA" id="ARBA00022574"/>
    </source>
</evidence>
<dbReference type="GeneID" id="108743967"/>
<dbReference type="Proteomes" id="UP000192223">
    <property type="component" value="Unplaced"/>
</dbReference>
<accession>A0A1W4XRF9</accession>
<evidence type="ECO:0000256" key="3">
    <source>
        <dbReference type="PROSITE-ProRule" id="PRU00221"/>
    </source>
</evidence>
<name>A0A1W4XRF9_AGRPL</name>
<dbReference type="PANTHER" id="PTHR22847:SF637">
    <property type="entry name" value="WD REPEAT DOMAIN 5B"/>
    <property type="match status" value="1"/>
</dbReference>
<sequence length="120" mass="13084">MDKTIKIWDNEGICIKTLCDHVRYVNCVALSKDCLLLASGSNDKSVLVWDVNGNLTLDSQIVKLSTVLQGAFENTAANELRLAENVGITFTLVEKLDDIAEAAINSCHFSVNNILVTGSR</sequence>
<dbReference type="SUPFAM" id="SSF50978">
    <property type="entry name" value="WD40 repeat-like"/>
    <property type="match status" value="1"/>
</dbReference>
<evidence type="ECO:0000313" key="4">
    <source>
        <dbReference type="Proteomes" id="UP000192223"/>
    </source>
</evidence>
<dbReference type="InterPro" id="IPR036322">
    <property type="entry name" value="WD40_repeat_dom_sf"/>
</dbReference>
<dbReference type="AlphaFoldDB" id="A0A1W4XRF9"/>
<dbReference type="InterPro" id="IPR001680">
    <property type="entry name" value="WD40_rpt"/>
</dbReference>
<dbReference type="OrthoDB" id="10064100at2759"/>
<dbReference type="PROSITE" id="PS50082">
    <property type="entry name" value="WD_REPEATS_2"/>
    <property type="match status" value="1"/>
</dbReference>
<dbReference type="RefSeq" id="XP_018335073.1">
    <property type="nucleotide sequence ID" value="XM_018479571.1"/>
</dbReference>
<dbReference type="GO" id="GO:1990234">
    <property type="term" value="C:transferase complex"/>
    <property type="evidence" value="ECO:0007669"/>
    <property type="project" value="UniProtKB-ARBA"/>
</dbReference>
<feature type="repeat" description="WD" evidence="3">
    <location>
        <begin position="18"/>
        <end position="59"/>
    </location>
</feature>